<evidence type="ECO:0000313" key="9">
    <source>
        <dbReference type="EMBL" id="PZO52681.1"/>
    </source>
</evidence>
<feature type="transmembrane region" description="Helical" evidence="7">
    <location>
        <begin position="80"/>
        <end position="99"/>
    </location>
</feature>
<dbReference type="GO" id="GO:0046872">
    <property type="term" value="F:metal ion binding"/>
    <property type="evidence" value="ECO:0007669"/>
    <property type="project" value="UniProtKB-KW"/>
</dbReference>
<feature type="transmembrane region" description="Helical" evidence="7">
    <location>
        <begin position="45"/>
        <end position="68"/>
    </location>
</feature>
<reference evidence="10" key="1">
    <citation type="submission" date="2018-04" db="EMBL/GenBank/DDBJ databases">
        <authorList>
            <person name="Cornet L."/>
        </authorList>
    </citation>
    <scope>NUCLEOTIDE SEQUENCE [LARGE SCALE GENOMIC DNA]</scope>
</reference>
<dbReference type="Pfam" id="PF01435">
    <property type="entry name" value="Peptidase_M48"/>
    <property type="match status" value="1"/>
</dbReference>
<accession>A0A2W4Z135</accession>
<evidence type="ECO:0000256" key="3">
    <source>
        <dbReference type="ARBA" id="ARBA00022801"/>
    </source>
</evidence>
<protein>
    <submittedName>
        <fullName evidence="9">Zn-dependent protease with chaperone function</fullName>
    </submittedName>
</protein>
<comment type="similarity">
    <text evidence="6">Belongs to the peptidase M48 family.</text>
</comment>
<evidence type="ECO:0000256" key="4">
    <source>
        <dbReference type="ARBA" id="ARBA00022833"/>
    </source>
</evidence>
<keyword evidence="1 6" id="KW-0645">Protease</keyword>
<evidence type="ECO:0000256" key="7">
    <source>
        <dbReference type="SAM" id="Phobius"/>
    </source>
</evidence>
<keyword evidence="7" id="KW-1133">Transmembrane helix</keyword>
<keyword evidence="3 6" id="KW-0378">Hydrolase</keyword>
<dbReference type="GO" id="GO:0006508">
    <property type="term" value="P:proteolysis"/>
    <property type="evidence" value="ECO:0007669"/>
    <property type="project" value="UniProtKB-KW"/>
</dbReference>
<evidence type="ECO:0000256" key="1">
    <source>
        <dbReference type="ARBA" id="ARBA00022670"/>
    </source>
</evidence>
<evidence type="ECO:0000256" key="6">
    <source>
        <dbReference type="RuleBase" id="RU003983"/>
    </source>
</evidence>
<dbReference type="InterPro" id="IPR001915">
    <property type="entry name" value="Peptidase_M48"/>
</dbReference>
<reference evidence="9 10" key="2">
    <citation type="submission" date="2018-06" db="EMBL/GenBank/DDBJ databases">
        <title>Metagenomic assembly of (sub)arctic Cyanobacteria and their associated microbiome from non-axenic cultures.</title>
        <authorList>
            <person name="Baurain D."/>
        </authorList>
    </citation>
    <scope>NUCLEOTIDE SEQUENCE [LARGE SCALE GENOMIC DNA]</scope>
    <source>
        <strain evidence="9">ULC027bin1</strain>
    </source>
</reference>
<feature type="domain" description="Peptidase M48" evidence="8">
    <location>
        <begin position="152"/>
        <end position="188"/>
    </location>
</feature>
<evidence type="ECO:0000313" key="10">
    <source>
        <dbReference type="Proteomes" id="UP000249794"/>
    </source>
</evidence>
<dbReference type="Gene3D" id="3.30.2010.10">
    <property type="entry name" value="Metalloproteases ('zincins'), catalytic domain"/>
    <property type="match status" value="1"/>
</dbReference>
<keyword evidence="7" id="KW-0472">Membrane</keyword>
<sequence>MHLQMIGLALAIAVTTRLIAGDRSAKAMSVRAGSSYSWRSRWHSTLTAFVVPPLLLVATAVAVVAMGISTAHPWEGKLSYALAVGFLAAAIALWAQLVWSVRNTLAEIRRYPQKPIKIHPENPDGSDGIASAPVTGRILDVPAVFSAQVGLWSSELVVSQGLLEYLDDEHLAAVLAHESGHAHYRDTFWFFWLGGLRRLTRWLPHTEALWQELLLFREIRADGWAVRKVDPLVLAESLMSVITAPLMVDEAVCAGFSCAAPRSRLAQRVDALLESDLLQASDQGTADKGAGRIDWQWVAIALSLSPLITIPFHY</sequence>
<keyword evidence="7" id="KW-0812">Transmembrane</keyword>
<keyword evidence="2" id="KW-0479">Metal-binding</keyword>
<dbReference type="Proteomes" id="UP000249794">
    <property type="component" value="Unassembled WGS sequence"/>
</dbReference>
<keyword evidence="4 6" id="KW-0862">Zinc</keyword>
<comment type="cofactor">
    <cofactor evidence="6">
        <name>Zn(2+)</name>
        <dbReference type="ChEBI" id="CHEBI:29105"/>
    </cofactor>
    <text evidence="6">Binds 1 zinc ion per subunit.</text>
</comment>
<dbReference type="AlphaFoldDB" id="A0A2W4Z135"/>
<evidence type="ECO:0000256" key="2">
    <source>
        <dbReference type="ARBA" id="ARBA00022723"/>
    </source>
</evidence>
<evidence type="ECO:0000256" key="5">
    <source>
        <dbReference type="ARBA" id="ARBA00023049"/>
    </source>
</evidence>
<keyword evidence="5 6" id="KW-0482">Metalloprotease</keyword>
<dbReference type="PANTHER" id="PTHR34978:SF3">
    <property type="entry name" value="SLR0241 PROTEIN"/>
    <property type="match status" value="1"/>
</dbReference>
<dbReference type="GO" id="GO:0004222">
    <property type="term" value="F:metalloendopeptidase activity"/>
    <property type="evidence" value="ECO:0007669"/>
    <property type="project" value="InterPro"/>
</dbReference>
<organism evidence="9 10">
    <name type="scientific">Phormidesmis priestleyi</name>
    <dbReference type="NCBI Taxonomy" id="268141"/>
    <lineage>
        <taxon>Bacteria</taxon>
        <taxon>Bacillati</taxon>
        <taxon>Cyanobacteriota</taxon>
        <taxon>Cyanophyceae</taxon>
        <taxon>Leptolyngbyales</taxon>
        <taxon>Leptolyngbyaceae</taxon>
        <taxon>Phormidesmis</taxon>
    </lineage>
</organism>
<dbReference type="CDD" id="cd07326">
    <property type="entry name" value="M56_BlaR1_MecR1_like"/>
    <property type="match status" value="1"/>
</dbReference>
<evidence type="ECO:0000259" key="8">
    <source>
        <dbReference type="Pfam" id="PF01435"/>
    </source>
</evidence>
<proteinExistence type="inferred from homology"/>
<dbReference type="PANTHER" id="PTHR34978">
    <property type="entry name" value="POSSIBLE SENSOR-TRANSDUCER PROTEIN BLAR"/>
    <property type="match status" value="1"/>
</dbReference>
<comment type="caution">
    <text evidence="9">The sequence shown here is derived from an EMBL/GenBank/DDBJ whole genome shotgun (WGS) entry which is preliminary data.</text>
</comment>
<dbReference type="InterPro" id="IPR052173">
    <property type="entry name" value="Beta-lactam_resp_regulator"/>
</dbReference>
<gene>
    <name evidence="9" type="ORF">DCF15_13525</name>
</gene>
<dbReference type="EMBL" id="QBMP01000143">
    <property type="protein sequence ID" value="PZO52681.1"/>
    <property type="molecule type" value="Genomic_DNA"/>
</dbReference>
<name>A0A2W4Z135_9CYAN</name>